<dbReference type="AlphaFoldDB" id="A0A2N3HK96"/>
<keyword evidence="3" id="KW-1185">Reference proteome</keyword>
<dbReference type="Proteomes" id="UP000233435">
    <property type="component" value="Unassembled WGS sequence"/>
</dbReference>
<dbReference type="EMBL" id="PJEO01000027">
    <property type="protein sequence ID" value="PKQ45377.1"/>
    <property type="molecule type" value="Genomic_DNA"/>
</dbReference>
<dbReference type="InterPro" id="IPR013022">
    <property type="entry name" value="Xyl_isomerase-like_TIM-brl"/>
</dbReference>
<dbReference type="InterPro" id="IPR036237">
    <property type="entry name" value="Xyl_isomerase-like_sf"/>
</dbReference>
<name>A0A2N3HK96_9FLAO</name>
<dbReference type="OrthoDB" id="2561798at2"/>
<dbReference type="PANTHER" id="PTHR12110">
    <property type="entry name" value="HYDROXYPYRUVATE ISOMERASE"/>
    <property type="match status" value="1"/>
</dbReference>
<dbReference type="RefSeq" id="WP_106659446.1">
    <property type="nucleotide sequence ID" value="NZ_PJEO01000027.1"/>
</dbReference>
<gene>
    <name evidence="2" type="ORF">CSW08_08400</name>
</gene>
<dbReference type="Pfam" id="PF01261">
    <property type="entry name" value="AP_endonuc_2"/>
    <property type="match status" value="1"/>
</dbReference>
<keyword evidence="2" id="KW-0378">Hydrolase</keyword>
<reference evidence="2 3" key="1">
    <citation type="submission" date="2017-12" db="EMBL/GenBank/DDBJ databases">
        <title>Confluentibacter flavum sp. nov., isolated from the saline lake.</title>
        <authorList>
            <person name="Yu L."/>
        </authorList>
    </citation>
    <scope>NUCLEOTIDE SEQUENCE [LARGE SCALE GENOMIC DNA]</scope>
    <source>
        <strain evidence="2 3">3B</strain>
    </source>
</reference>
<protein>
    <submittedName>
        <fullName evidence="2">Endonuclease</fullName>
    </submittedName>
</protein>
<proteinExistence type="predicted"/>
<organism evidence="2 3">
    <name type="scientific">Confluentibacter flavum</name>
    <dbReference type="NCBI Taxonomy" id="1909700"/>
    <lineage>
        <taxon>Bacteria</taxon>
        <taxon>Pseudomonadati</taxon>
        <taxon>Bacteroidota</taxon>
        <taxon>Flavobacteriia</taxon>
        <taxon>Flavobacteriales</taxon>
        <taxon>Flavobacteriaceae</taxon>
        <taxon>Confluentibacter</taxon>
    </lineage>
</organism>
<dbReference type="InterPro" id="IPR050312">
    <property type="entry name" value="IolE/XylAMocC-like"/>
</dbReference>
<dbReference type="GO" id="GO:0004519">
    <property type="term" value="F:endonuclease activity"/>
    <property type="evidence" value="ECO:0007669"/>
    <property type="project" value="UniProtKB-KW"/>
</dbReference>
<accession>A0A2N3HK96</accession>
<comment type="caution">
    <text evidence="2">The sequence shown here is derived from an EMBL/GenBank/DDBJ whole genome shotgun (WGS) entry which is preliminary data.</text>
</comment>
<sequence length="329" mass="37141">MKRKEFISTSLLGVVGLSSGQNFFTKIKAPFEKSSISNLQLGKLDEEKMKICIFSKQLQWLNYQDMAYAVAEMGYDGIDLTVRDNGHVLPERVEEDLPKAVDAAKSAGIEIMMISTDIINANEPKAERILKTAAGLGIHHLRTNGLNYQPDLDIPCNIEKIKQDFIGLSEINKKYGVRSDYLNHSGEGFGSSLWDLWLTLKDLNHEYIGSQYDIKHATISGAHSWPTSFKLIHKYVRTMVVRDFRWEKIGNKWEVIPVAIGEGMVDFDNYFKLVKKYEIKGPISVMCDYNLGGAENGSKSLMIPEKDVLDAMRKDLLSLKSKLELAGIR</sequence>
<feature type="domain" description="Xylose isomerase-like TIM barrel" evidence="1">
    <location>
        <begin position="69"/>
        <end position="286"/>
    </location>
</feature>
<dbReference type="Gene3D" id="3.20.20.150">
    <property type="entry name" value="Divalent-metal-dependent TIM barrel enzymes"/>
    <property type="match status" value="1"/>
</dbReference>
<dbReference type="SUPFAM" id="SSF51658">
    <property type="entry name" value="Xylose isomerase-like"/>
    <property type="match status" value="1"/>
</dbReference>
<evidence type="ECO:0000313" key="3">
    <source>
        <dbReference type="Proteomes" id="UP000233435"/>
    </source>
</evidence>
<keyword evidence="2" id="KW-0255">Endonuclease</keyword>
<evidence type="ECO:0000313" key="2">
    <source>
        <dbReference type="EMBL" id="PKQ45377.1"/>
    </source>
</evidence>
<keyword evidence="2" id="KW-0540">Nuclease</keyword>
<evidence type="ECO:0000259" key="1">
    <source>
        <dbReference type="Pfam" id="PF01261"/>
    </source>
</evidence>